<proteinExistence type="inferred from homology"/>
<dbReference type="Proteomes" id="UP000182130">
    <property type="component" value="Unassembled WGS sequence"/>
</dbReference>
<comment type="subcellular location">
    <subcellularLocation>
        <location evidence="1">Cell inner membrane</location>
        <topology evidence="1">Multi-pass membrane protein</topology>
    </subcellularLocation>
    <subcellularLocation>
        <location evidence="10">Cell membrane</location>
        <topology evidence="10">Multi-pass membrane protein</topology>
    </subcellularLocation>
</comment>
<dbReference type="GO" id="GO:0046677">
    <property type="term" value="P:response to antibiotic"/>
    <property type="evidence" value="ECO:0007669"/>
    <property type="project" value="UniProtKB-KW"/>
</dbReference>
<evidence type="ECO:0000256" key="1">
    <source>
        <dbReference type="ARBA" id="ARBA00004429"/>
    </source>
</evidence>
<dbReference type="GO" id="GO:0140359">
    <property type="term" value="F:ABC-type transporter activity"/>
    <property type="evidence" value="ECO:0007669"/>
    <property type="project" value="InterPro"/>
</dbReference>
<dbReference type="InterPro" id="IPR013525">
    <property type="entry name" value="ABC2_TM"/>
</dbReference>
<keyword evidence="8 10" id="KW-0472">Membrane</keyword>
<keyword evidence="9" id="KW-0046">Antibiotic resistance</keyword>
<reference evidence="13" key="1">
    <citation type="submission" date="2016-10" db="EMBL/GenBank/DDBJ databases">
        <authorList>
            <person name="Varghese N."/>
            <person name="Submissions S."/>
        </authorList>
    </citation>
    <scope>NUCLEOTIDE SEQUENCE [LARGE SCALE GENOMIC DNA]</scope>
    <source>
        <strain evidence="13">CGMCC 1.10783</strain>
    </source>
</reference>
<dbReference type="PANTHER" id="PTHR30413">
    <property type="entry name" value="INNER MEMBRANE TRANSPORT PERMEASE"/>
    <property type="match status" value="1"/>
</dbReference>
<feature type="transmembrane region" description="Helical" evidence="10">
    <location>
        <begin position="78"/>
        <end position="99"/>
    </location>
</feature>
<dbReference type="PROSITE" id="PS51012">
    <property type="entry name" value="ABC_TM2"/>
    <property type="match status" value="1"/>
</dbReference>
<evidence type="ECO:0000256" key="9">
    <source>
        <dbReference type="ARBA" id="ARBA00023251"/>
    </source>
</evidence>
<dbReference type="GO" id="GO:0015920">
    <property type="term" value="P:lipopolysaccharide transport"/>
    <property type="evidence" value="ECO:0007669"/>
    <property type="project" value="TreeGrafter"/>
</dbReference>
<sequence>MTSLLDTPLVRPGIGQGLKDVFHRRYLLKLLVRKEIKLRYRGSVLGVIWSYVKPAIQFVVFYIAMGVFLGLNRNVGNYAVYLFSGIVLINFFTEALNNAAKSIVYNSGLIKKIFLPRELFPVASVFVSAAHFFPQLVVLLIGCLLTGWQPTPLGVLAGFAGFLVLAMLSVGLGLFFSSVNVYFRDSENFVEMMLMVATWVSPVMYQWTMVHERLGDFWFAVYQANPVTVGVELFHYAFWSTTSGGDAALAAPPQLFELWLPVALVVSAAVLALGQFTFRRLEVKFAQEL</sequence>
<feature type="transmembrane region" description="Helical" evidence="10">
    <location>
        <begin position="188"/>
        <end position="205"/>
    </location>
</feature>
<evidence type="ECO:0000256" key="6">
    <source>
        <dbReference type="ARBA" id="ARBA00022692"/>
    </source>
</evidence>
<organism evidence="12 13">
    <name type="scientific">Arthrobacter cupressi</name>
    <dbReference type="NCBI Taxonomy" id="1045773"/>
    <lineage>
        <taxon>Bacteria</taxon>
        <taxon>Bacillati</taxon>
        <taxon>Actinomycetota</taxon>
        <taxon>Actinomycetes</taxon>
        <taxon>Micrococcales</taxon>
        <taxon>Micrococcaceae</taxon>
        <taxon>Arthrobacter</taxon>
    </lineage>
</organism>
<keyword evidence="4 10" id="KW-1003">Cell membrane</keyword>
<dbReference type="AlphaFoldDB" id="A0A1G8P0G9"/>
<evidence type="ECO:0000313" key="13">
    <source>
        <dbReference type="Proteomes" id="UP000182130"/>
    </source>
</evidence>
<gene>
    <name evidence="12" type="ORF">SAMN05216555_10522</name>
</gene>
<feature type="domain" description="ABC transmembrane type-2" evidence="11">
    <location>
        <begin position="45"/>
        <end position="281"/>
    </location>
</feature>
<dbReference type="STRING" id="1045773.SAMN05216555_10522"/>
<feature type="transmembrane region" description="Helical" evidence="10">
    <location>
        <begin position="258"/>
        <end position="278"/>
    </location>
</feature>
<dbReference type="GO" id="GO:0043190">
    <property type="term" value="C:ATP-binding cassette (ABC) transporter complex"/>
    <property type="evidence" value="ECO:0007669"/>
    <property type="project" value="InterPro"/>
</dbReference>
<name>A0A1G8P0G9_9MICC</name>
<dbReference type="Pfam" id="PF01061">
    <property type="entry name" value="ABC2_membrane"/>
    <property type="match status" value="1"/>
</dbReference>
<evidence type="ECO:0000256" key="8">
    <source>
        <dbReference type="ARBA" id="ARBA00023136"/>
    </source>
</evidence>
<dbReference type="EMBL" id="FNEI01000005">
    <property type="protein sequence ID" value="SDI86051.1"/>
    <property type="molecule type" value="Genomic_DNA"/>
</dbReference>
<evidence type="ECO:0000259" key="11">
    <source>
        <dbReference type="PROSITE" id="PS51012"/>
    </source>
</evidence>
<evidence type="ECO:0000256" key="3">
    <source>
        <dbReference type="ARBA" id="ARBA00022448"/>
    </source>
</evidence>
<feature type="transmembrane region" description="Helical" evidence="10">
    <location>
        <begin position="119"/>
        <end position="141"/>
    </location>
</feature>
<evidence type="ECO:0000256" key="4">
    <source>
        <dbReference type="ARBA" id="ARBA00022475"/>
    </source>
</evidence>
<keyword evidence="5" id="KW-0997">Cell inner membrane</keyword>
<keyword evidence="3 10" id="KW-0813">Transport</keyword>
<feature type="transmembrane region" description="Helical" evidence="10">
    <location>
        <begin position="48"/>
        <end position="71"/>
    </location>
</feature>
<feature type="transmembrane region" description="Helical" evidence="10">
    <location>
        <begin position="153"/>
        <end position="176"/>
    </location>
</feature>
<accession>A0A1G8P0G9</accession>
<evidence type="ECO:0000256" key="10">
    <source>
        <dbReference type="RuleBase" id="RU361157"/>
    </source>
</evidence>
<evidence type="ECO:0000256" key="5">
    <source>
        <dbReference type="ARBA" id="ARBA00022519"/>
    </source>
</evidence>
<dbReference type="InterPro" id="IPR000412">
    <property type="entry name" value="ABC_2_transport"/>
</dbReference>
<evidence type="ECO:0000313" key="12">
    <source>
        <dbReference type="EMBL" id="SDI86051.1"/>
    </source>
</evidence>
<dbReference type="PRINTS" id="PR00164">
    <property type="entry name" value="ABC2TRNSPORT"/>
</dbReference>
<dbReference type="OrthoDB" id="9789409at2"/>
<keyword evidence="7 10" id="KW-1133">Transmembrane helix</keyword>
<dbReference type="InterPro" id="IPR047817">
    <property type="entry name" value="ABC2_TM_bact-type"/>
</dbReference>
<dbReference type="RefSeq" id="WP_074588163.1">
    <property type="nucleotide sequence ID" value="NZ_FNEI01000005.1"/>
</dbReference>
<evidence type="ECO:0000256" key="7">
    <source>
        <dbReference type="ARBA" id="ARBA00022989"/>
    </source>
</evidence>
<feature type="transmembrane region" description="Helical" evidence="10">
    <location>
        <begin position="217"/>
        <end position="238"/>
    </location>
</feature>
<comment type="similarity">
    <text evidence="2 10">Belongs to the ABC-2 integral membrane protein family.</text>
</comment>
<dbReference type="PANTHER" id="PTHR30413:SF8">
    <property type="entry name" value="TRANSPORT PERMEASE PROTEIN"/>
    <property type="match status" value="1"/>
</dbReference>
<keyword evidence="6 10" id="KW-0812">Transmembrane</keyword>
<keyword evidence="13" id="KW-1185">Reference proteome</keyword>
<protein>
    <recommendedName>
        <fullName evidence="10">Transport permease protein</fullName>
    </recommendedName>
</protein>
<evidence type="ECO:0000256" key="2">
    <source>
        <dbReference type="ARBA" id="ARBA00007783"/>
    </source>
</evidence>